<sequence length="289" mass="31692">MGRGMFDRSRDHHSGRLRRRNNTEPNPTGTICLPVRFADKTKSRSLEVDFLIVDVPTAYNIRPDTFRLETLKGTPIPQAWHSTKSKIENEINTNKTKGVGTTCQALHHRHAFLLEKRRLQLLGGRDKLDHRRVAALSNGLLALIHKAMTRLEGLVIFKLTGKGQHDPAEIPEGVGAALLGHWYRETSPSSHRHSVTAFTPRAKTSTIAISSSVTLGESKAPGAAKFQDLTMSWTRESLTPGSTLMKLAEGRGVSGEAPLVARVVTPAGFEGVRCSCLAGVRSPDDQRPN</sequence>
<keyword evidence="3" id="KW-1185">Reference proteome</keyword>
<feature type="compositionally biased region" description="Basic and acidic residues" evidence="1">
    <location>
        <begin position="1"/>
        <end position="14"/>
    </location>
</feature>
<evidence type="ECO:0000256" key="1">
    <source>
        <dbReference type="SAM" id="MobiDB-lite"/>
    </source>
</evidence>
<proteinExistence type="predicted"/>
<gene>
    <name evidence="2" type="ORF">Cgig2_031582</name>
</gene>
<dbReference type="Proteomes" id="UP001153076">
    <property type="component" value="Unassembled WGS sequence"/>
</dbReference>
<name>A0A9Q1JLL3_9CARY</name>
<reference evidence="2" key="1">
    <citation type="submission" date="2022-04" db="EMBL/GenBank/DDBJ databases">
        <title>Carnegiea gigantea Genome sequencing and assembly v2.</title>
        <authorList>
            <person name="Copetti D."/>
            <person name="Sanderson M.J."/>
            <person name="Burquez A."/>
            <person name="Wojciechowski M.F."/>
        </authorList>
    </citation>
    <scope>NUCLEOTIDE SEQUENCE</scope>
    <source>
        <strain evidence="2">SGP5-SGP5p</strain>
        <tissue evidence="2">Aerial part</tissue>
    </source>
</reference>
<evidence type="ECO:0000313" key="2">
    <source>
        <dbReference type="EMBL" id="KAJ8422960.1"/>
    </source>
</evidence>
<dbReference type="EMBL" id="JAKOGI010002099">
    <property type="protein sequence ID" value="KAJ8422960.1"/>
    <property type="molecule type" value="Genomic_DNA"/>
</dbReference>
<dbReference type="OrthoDB" id="1746852at2759"/>
<feature type="region of interest" description="Disordered" evidence="1">
    <location>
        <begin position="1"/>
        <end position="28"/>
    </location>
</feature>
<protein>
    <submittedName>
        <fullName evidence="2">Uncharacterized protein</fullName>
    </submittedName>
</protein>
<evidence type="ECO:0000313" key="3">
    <source>
        <dbReference type="Proteomes" id="UP001153076"/>
    </source>
</evidence>
<comment type="caution">
    <text evidence="2">The sequence shown here is derived from an EMBL/GenBank/DDBJ whole genome shotgun (WGS) entry which is preliminary data.</text>
</comment>
<organism evidence="2 3">
    <name type="scientific">Carnegiea gigantea</name>
    <dbReference type="NCBI Taxonomy" id="171969"/>
    <lineage>
        <taxon>Eukaryota</taxon>
        <taxon>Viridiplantae</taxon>
        <taxon>Streptophyta</taxon>
        <taxon>Embryophyta</taxon>
        <taxon>Tracheophyta</taxon>
        <taxon>Spermatophyta</taxon>
        <taxon>Magnoliopsida</taxon>
        <taxon>eudicotyledons</taxon>
        <taxon>Gunneridae</taxon>
        <taxon>Pentapetalae</taxon>
        <taxon>Caryophyllales</taxon>
        <taxon>Cactineae</taxon>
        <taxon>Cactaceae</taxon>
        <taxon>Cactoideae</taxon>
        <taxon>Echinocereeae</taxon>
        <taxon>Carnegiea</taxon>
    </lineage>
</organism>
<accession>A0A9Q1JLL3</accession>
<dbReference type="AlphaFoldDB" id="A0A9Q1JLL3"/>